<reference evidence="1 2" key="1">
    <citation type="submission" date="2018-03" db="EMBL/GenBank/DDBJ databases">
        <title>Diversity of phytobeneficial traits revealed by whole-genome analysis of worldwide-isolated phenazine-producing Pseudomonas spp.</title>
        <authorList>
            <person name="Biessy A."/>
            <person name="Novinscak A."/>
            <person name="Blom J."/>
            <person name="Leger G."/>
            <person name="Thomashow L.S."/>
            <person name="Cazorla F.M."/>
            <person name="Josic D."/>
            <person name="Filion M."/>
        </authorList>
    </citation>
    <scope>NUCLEOTIDE SEQUENCE [LARGE SCALE GENOMIC DNA]</scope>
    <source>
        <strain evidence="1 2">30B</strain>
    </source>
</reference>
<dbReference type="RefSeq" id="WP_124375890.1">
    <property type="nucleotide sequence ID" value="NZ_CP027754.1"/>
</dbReference>
<proteinExistence type="predicted"/>
<accession>A0A3G7TZF2</accession>
<evidence type="ECO:0000313" key="1">
    <source>
        <dbReference type="EMBL" id="AZE52487.1"/>
    </source>
</evidence>
<dbReference type="Proteomes" id="UP000268696">
    <property type="component" value="Chromosome"/>
</dbReference>
<evidence type="ECO:0000313" key="2">
    <source>
        <dbReference type="Proteomes" id="UP000268696"/>
    </source>
</evidence>
<protein>
    <submittedName>
        <fullName evidence="1">Uncharacterized protein</fullName>
    </submittedName>
</protein>
<name>A0A3G7TZF2_9PSED</name>
<dbReference type="AlphaFoldDB" id="A0A3G7TZF2"/>
<organism evidence="1 2">
    <name type="scientific">Pseudomonas synxantha</name>
    <dbReference type="NCBI Taxonomy" id="47883"/>
    <lineage>
        <taxon>Bacteria</taxon>
        <taxon>Pseudomonadati</taxon>
        <taxon>Pseudomonadota</taxon>
        <taxon>Gammaproteobacteria</taxon>
        <taxon>Pseudomonadales</taxon>
        <taxon>Pseudomonadaceae</taxon>
        <taxon>Pseudomonas</taxon>
    </lineage>
</organism>
<dbReference type="EMBL" id="CP027754">
    <property type="protein sequence ID" value="AZE52487.1"/>
    <property type="molecule type" value="Genomic_DNA"/>
</dbReference>
<gene>
    <name evidence="1" type="ORF">C4K03_0299</name>
</gene>
<sequence length="131" mass="14488">MKDSVLFASVVGVVNTIVLNLCKFISSSTDAHQIATNVAQALSPFAALALVKIYTKIDHPPELVRKEAALGSAIKVCKKHLKDKDAPEEFKVKTREQLSELMLQQQKIRVEFEKSNVYKSSLQSNESSSPD</sequence>